<dbReference type="NCBIfam" id="TIGR01409">
    <property type="entry name" value="TAT_signal_seq"/>
    <property type="match status" value="1"/>
</dbReference>
<dbReference type="STRING" id="1184151.AW736_06000"/>
<proteinExistence type="inferred from homology"/>
<dbReference type="RefSeq" id="WP_084442057.1">
    <property type="nucleotide sequence ID" value="NZ_CP109796.1"/>
</dbReference>
<protein>
    <submittedName>
        <fullName evidence="8">Glycosyl hydrolase family 43</fullName>
    </submittedName>
</protein>
<keyword evidence="9" id="KW-1185">Reference proteome</keyword>
<evidence type="ECO:0000313" key="8">
    <source>
        <dbReference type="EMBL" id="OAM90855.1"/>
    </source>
</evidence>
<keyword evidence="5 6" id="KW-0326">Glycosidase</keyword>
<dbReference type="InterPro" id="IPR019546">
    <property type="entry name" value="TAT_signal_bac_arc"/>
</dbReference>
<evidence type="ECO:0000256" key="6">
    <source>
        <dbReference type="RuleBase" id="RU361187"/>
    </source>
</evidence>
<gene>
    <name evidence="8" type="ORF">AW736_06000</name>
</gene>
<evidence type="ECO:0000256" key="5">
    <source>
        <dbReference type="ARBA" id="ARBA00023295"/>
    </source>
</evidence>
<feature type="chain" id="PRO_5008089164" evidence="7">
    <location>
        <begin position="33"/>
        <end position="381"/>
    </location>
</feature>
<dbReference type="InterPro" id="IPR052176">
    <property type="entry name" value="Glycosyl_Hydrlase_43_Enz"/>
</dbReference>
<comment type="caution">
    <text evidence="8">The sequence shown here is derived from an EMBL/GenBank/DDBJ whole genome shotgun (WGS) entry which is preliminary data.</text>
</comment>
<dbReference type="PROSITE" id="PS51318">
    <property type="entry name" value="TAT"/>
    <property type="match status" value="1"/>
</dbReference>
<evidence type="ECO:0000256" key="2">
    <source>
        <dbReference type="ARBA" id="ARBA00022651"/>
    </source>
</evidence>
<dbReference type="EMBL" id="LRRQ01000046">
    <property type="protein sequence ID" value="OAM90855.1"/>
    <property type="molecule type" value="Genomic_DNA"/>
</dbReference>
<comment type="similarity">
    <text evidence="1 6">Belongs to the glycosyl hydrolase 43 family.</text>
</comment>
<dbReference type="SUPFAM" id="SSF75005">
    <property type="entry name" value="Arabinanase/levansucrase/invertase"/>
    <property type="match status" value="1"/>
</dbReference>
<keyword evidence="7" id="KW-0732">Signal</keyword>
<dbReference type="PANTHER" id="PTHR43772">
    <property type="entry name" value="ENDO-1,4-BETA-XYLANASE"/>
    <property type="match status" value="1"/>
</dbReference>
<dbReference type="PANTHER" id="PTHR43772:SF2">
    <property type="entry name" value="PUTATIVE (AFU_ORTHOLOGUE AFUA_2G04480)-RELATED"/>
    <property type="match status" value="1"/>
</dbReference>
<evidence type="ECO:0000256" key="7">
    <source>
        <dbReference type="SAM" id="SignalP"/>
    </source>
</evidence>
<dbReference type="GO" id="GO:0045493">
    <property type="term" value="P:xylan catabolic process"/>
    <property type="evidence" value="ECO:0007669"/>
    <property type="project" value="UniProtKB-KW"/>
</dbReference>
<dbReference type="Pfam" id="PF04616">
    <property type="entry name" value="Glyco_hydro_43"/>
    <property type="match status" value="1"/>
</dbReference>
<evidence type="ECO:0000256" key="3">
    <source>
        <dbReference type="ARBA" id="ARBA00022801"/>
    </source>
</evidence>
<dbReference type="InterPro" id="IPR006311">
    <property type="entry name" value="TAT_signal"/>
</dbReference>
<accession>A0A178INR0</accession>
<keyword evidence="4" id="KW-0119">Carbohydrate metabolism</keyword>
<dbReference type="InterPro" id="IPR006710">
    <property type="entry name" value="Glyco_hydro_43"/>
</dbReference>
<keyword evidence="3 6" id="KW-0378">Hydrolase</keyword>
<dbReference type="AlphaFoldDB" id="A0A178INR0"/>
<dbReference type="InterPro" id="IPR023296">
    <property type="entry name" value="Glyco_hydro_beta-prop_sf"/>
</dbReference>
<evidence type="ECO:0000256" key="4">
    <source>
        <dbReference type="ARBA" id="ARBA00023277"/>
    </source>
</evidence>
<organism evidence="8 9">
    <name type="scientific">Termitidicoccus mucosus</name>
    <dbReference type="NCBI Taxonomy" id="1184151"/>
    <lineage>
        <taxon>Bacteria</taxon>
        <taxon>Pseudomonadati</taxon>
        <taxon>Verrucomicrobiota</taxon>
        <taxon>Opitutia</taxon>
        <taxon>Opitutales</taxon>
        <taxon>Opitutaceae</taxon>
        <taxon>Termitidicoccus</taxon>
    </lineage>
</organism>
<dbReference type="Proteomes" id="UP000078486">
    <property type="component" value="Unassembled WGS sequence"/>
</dbReference>
<keyword evidence="2" id="KW-0858">Xylan degradation</keyword>
<dbReference type="Gene3D" id="2.115.10.20">
    <property type="entry name" value="Glycosyl hydrolase domain, family 43"/>
    <property type="match status" value="1"/>
</dbReference>
<name>A0A178INR0_9BACT</name>
<sequence>MHHPARTTRRSFLQTVALAGGAFALNRLPCPAAGPAGAPALPSAPPPGRYPPDAISDFSRRLRPVGRALETEDYYVWCNSPIYDEAGRVHVYYSRWPARHGMSGWISKCEIAHAVADSPEAPFEFQSVVLAPRPGHFDATTCHNPTIHRFDGKYYLYYMGTSDGRLASKRIGFAVAASPFGPWTRCDEPLLQPGPSGAWDDLCNTNPAVLRHPDGNYWLYYKGINRDEYFNAPKSERIKGNRRYGLAMAEQPEGPFIKYTGNPVIDFSRIEKNMQLEDAFLWLEDGRFKLICRDMGFYDHFAGLLLESADGVHFSHPRIAYYGADAYALNEPPAPRHLSRYGRFERPQLLLKNGRPDYLFTAAQGGKYMTASSFIFKITPP</sequence>
<reference evidence="8 9" key="1">
    <citation type="submission" date="2016-01" db="EMBL/GenBank/DDBJ databases">
        <title>High potential of lignocellulose degradation of a new Verrucomicrobia species.</title>
        <authorList>
            <person name="Wang Y."/>
            <person name="Shi Y."/>
            <person name="Qiu Z."/>
            <person name="Liu S."/>
            <person name="Yang H."/>
        </authorList>
    </citation>
    <scope>NUCLEOTIDE SEQUENCE [LARGE SCALE GENOMIC DNA]</scope>
    <source>
        <strain evidence="8 9">TSB47</strain>
    </source>
</reference>
<dbReference type="GO" id="GO:0004553">
    <property type="term" value="F:hydrolase activity, hydrolyzing O-glycosyl compounds"/>
    <property type="evidence" value="ECO:0007669"/>
    <property type="project" value="InterPro"/>
</dbReference>
<feature type="signal peptide" evidence="7">
    <location>
        <begin position="1"/>
        <end position="32"/>
    </location>
</feature>
<evidence type="ECO:0000313" key="9">
    <source>
        <dbReference type="Proteomes" id="UP000078486"/>
    </source>
</evidence>
<dbReference type="OrthoDB" id="180788at2"/>
<keyword evidence="2" id="KW-0624">Polysaccharide degradation</keyword>
<evidence type="ECO:0000256" key="1">
    <source>
        <dbReference type="ARBA" id="ARBA00009865"/>
    </source>
</evidence>
<dbReference type="CDD" id="cd08994">
    <property type="entry name" value="GH43_62_32_68_117_130-like"/>
    <property type="match status" value="1"/>
</dbReference>